<dbReference type="AlphaFoldDB" id="A0AAQ3U9B6"/>
<organism evidence="2 3">
    <name type="scientific">Paspalum notatum var. saurae</name>
    <dbReference type="NCBI Taxonomy" id="547442"/>
    <lineage>
        <taxon>Eukaryota</taxon>
        <taxon>Viridiplantae</taxon>
        <taxon>Streptophyta</taxon>
        <taxon>Embryophyta</taxon>
        <taxon>Tracheophyta</taxon>
        <taxon>Spermatophyta</taxon>
        <taxon>Magnoliopsida</taxon>
        <taxon>Liliopsida</taxon>
        <taxon>Poales</taxon>
        <taxon>Poaceae</taxon>
        <taxon>PACMAD clade</taxon>
        <taxon>Panicoideae</taxon>
        <taxon>Andropogonodae</taxon>
        <taxon>Paspaleae</taxon>
        <taxon>Paspalinae</taxon>
        <taxon>Paspalum</taxon>
    </lineage>
</organism>
<protein>
    <submittedName>
        <fullName evidence="2">Uncharacterized protein</fullName>
    </submittedName>
</protein>
<accession>A0AAQ3U9B6</accession>
<keyword evidence="1" id="KW-0812">Transmembrane</keyword>
<dbReference type="Proteomes" id="UP001341281">
    <property type="component" value="Chromosome 07"/>
</dbReference>
<evidence type="ECO:0000256" key="1">
    <source>
        <dbReference type="SAM" id="Phobius"/>
    </source>
</evidence>
<dbReference type="PANTHER" id="PTHR33116">
    <property type="entry name" value="REVERSE TRANSCRIPTASE ZINC-BINDING DOMAIN-CONTAINING PROTEIN-RELATED-RELATED"/>
    <property type="match status" value="1"/>
</dbReference>
<dbReference type="PANTHER" id="PTHR33116:SF87">
    <property type="entry name" value="OS01G0158850 PROTEIN"/>
    <property type="match status" value="1"/>
</dbReference>
<gene>
    <name evidence="2" type="ORF">U9M48_032438</name>
</gene>
<feature type="transmembrane region" description="Helical" evidence="1">
    <location>
        <begin position="103"/>
        <end position="123"/>
    </location>
</feature>
<keyword evidence="1" id="KW-1133">Transmembrane helix</keyword>
<evidence type="ECO:0000313" key="3">
    <source>
        <dbReference type="Proteomes" id="UP001341281"/>
    </source>
</evidence>
<keyword evidence="1" id="KW-0472">Membrane</keyword>
<proteinExistence type="predicted"/>
<keyword evidence="3" id="KW-1185">Reference proteome</keyword>
<sequence length="277" mass="31825">MGRPVWWCGAAGRLWAEYWSVVVVVVVGVASADRQRMSFVLDKLKSLRIFTLSFSDVGWDPCLLGLPMHYRKLKNSDWRHIEERFEKRLSGWKGKLLSVGGRLVLINSVLSSLPMFMLSFFAIPKGVLKKLEQNDQHKKKYHLIKWDQVRQPKQQGGLGIIDLRKFKINAFSSKWLFKLANEDGIWQRLLRNKYLKSKPFGSGSKKPGISHFWAAGLMEVKHLFLGLGSFLVGNGSGMIRFWEDTWCGSLCPQLKFIYPSLFNIVRNKSATLSLFLE</sequence>
<name>A0AAQ3U9B6_PASNO</name>
<dbReference type="EMBL" id="CP144751">
    <property type="protein sequence ID" value="WVZ85517.1"/>
    <property type="molecule type" value="Genomic_DNA"/>
</dbReference>
<reference evidence="2 3" key="1">
    <citation type="submission" date="2024-02" db="EMBL/GenBank/DDBJ databases">
        <title>High-quality chromosome-scale genome assembly of Pensacola bahiagrass (Paspalum notatum Flugge var. saurae).</title>
        <authorList>
            <person name="Vega J.M."/>
            <person name="Podio M."/>
            <person name="Orjuela J."/>
            <person name="Siena L.A."/>
            <person name="Pessino S.C."/>
            <person name="Combes M.C."/>
            <person name="Mariac C."/>
            <person name="Albertini E."/>
            <person name="Pupilli F."/>
            <person name="Ortiz J.P.A."/>
            <person name="Leblanc O."/>
        </authorList>
    </citation>
    <scope>NUCLEOTIDE SEQUENCE [LARGE SCALE GENOMIC DNA]</scope>
    <source>
        <strain evidence="2">R1</strain>
        <tissue evidence="2">Leaf</tissue>
    </source>
</reference>
<feature type="transmembrane region" description="Helical" evidence="1">
    <location>
        <begin position="15"/>
        <end position="32"/>
    </location>
</feature>
<evidence type="ECO:0000313" key="2">
    <source>
        <dbReference type="EMBL" id="WVZ85517.1"/>
    </source>
</evidence>